<dbReference type="WBParaSite" id="Csp11.Scaffold630.g21524.t2">
    <property type="protein sequence ID" value="Csp11.Scaffold630.g21524.t2"/>
    <property type="gene ID" value="Csp11.Scaffold630.g21524"/>
</dbReference>
<dbReference type="AlphaFoldDB" id="A0A1I7V1R2"/>
<name>A0A1I7V1R2_9PELO</name>
<accession>A0A1I7V1R2</accession>
<organism evidence="1 2">
    <name type="scientific">Caenorhabditis tropicalis</name>
    <dbReference type="NCBI Taxonomy" id="1561998"/>
    <lineage>
        <taxon>Eukaryota</taxon>
        <taxon>Metazoa</taxon>
        <taxon>Ecdysozoa</taxon>
        <taxon>Nematoda</taxon>
        <taxon>Chromadorea</taxon>
        <taxon>Rhabditida</taxon>
        <taxon>Rhabditina</taxon>
        <taxon>Rhabditomorpha</taxon>
        <taxon>Rhabditoidea</taxon>
        <taxon>Rhabditidae</taxon>
        <taxon>Peloderinae</taxon>
        <taxon>Caenorhabditis</taxon>
    </lineage>
</organism>
<evidence type="ECO:0000313" key="1">
    <source>
        <dbReference type="Proteomes" id="UP000095282"/>
    </source>
</evidence>
<sequence length="72" mass="8462">MTFDAGKKQMSSMKFVQHERKLIANPILNTVSSWTFCEKNETINTTMITIFNPVCQSTQFPKGFWHEFLSWK</sequence>
<protein>
    <submittedName>
        <fullName evidence="2">Uncharacterized protein</fullName>
    </submittedName>
</protein>
<reference evidence="2" key="1">
    <citation type="submission" date="2016-11" db="UniProtKB">
        <authorList>
            <consortium name="WormBaseParasite"/>
        </authorList>
    </citation>
    <scope>IDENTIFICATION</scope>
</reference>
<evidence type="ECO:0000313" key="2">
    <source>
        <dbReference type="WBParaSite" id="Csp11.Scaffold630.g21524.t2"/>
    </source>
</evidence>
<proteinExistence type="predicted"/>
<keyword evidence="1" id="KW-1185">Reference proteome</keyword>
<dbReference type="Proteomes" id="UP000095282">
    <property type="component" value="Unplaced"/>
</dbReference>